<dbReference type="SUPFAM" id="SSF51215">
    <property type="entry name" value="Regulatory protein AraC"/>
    <property type="match status" value="1"/>
</dbReference>
<keyword evidence="1" id="KW-0805">Transcription regulation</keyword>
<dbReference type="Proteomes" id="UP000558113">
    <property type="component" value="Unassembled WGS sequence"/>
</dbReference>
<dbReference type="SUPFAM" id="SSF46689">
    <property type="entry name" value="Homeodomain-like"/>
    <property type="match status" value="2"/>
</dbReference>
<dbReference type="GO" id="GO:0003700">
    <property type="term" value="F:DNA-binding transcription factor activity"/>
    <property type="evidence" value="ECO:0007669"/>
    <property type="project" value="InterPro"/>
</dbReference>
<evidence type="ECO:0000313" key="6">
    <source>
        <dbReference type="Proteomes" id="UP000558113"/>
    </source>
</evidence>
<dbReference type="PANTHER" id="PTHR43280:SF28">
    <property type="entry name" value="HTH-TYPE TRANSCRIPTIONAL ACTIVATOR RHAS"/>
    <property type="match status" value="1"/>
</dbReference>
<proteinExistence type="predicted"/>
<accession>A0A7X4YTN3</accession>
<protein>
    <submittedName>
        <fullName evidence="5">Helix-turn-helix domain-containing protein</fullName>
    </submittedName>
</protein>
<dbReference type="PROSITE" id="PS01124">
    <property type="entry name" value="HTH_ARAC_FAMILY_2"/>
    <property type="match status" value="1"/>
</dbReference>
<keyword evidence="2" id="KW-0238">DNA-binding</keyword>
<sequence length="267" mass="31413">MIQIMSVHFDNFIPHWRTQQEVIAYNILVLVTEGKVRYRINGEDVIAERGDFMYIPQSTLRCGETLPGCPHQKYTALFTLEPGSGTGIPFLDQKRFLRFRLANFQYAQRRFERLYEEMRGSESFRSFICLGIAQELIGILSRELEKPEMTPIKMQYAQIVRHYVLEHYREPIEIEQLARLIHRSPNYTTALFKEVFGQPPIRYMHQLRLLEACNLLLDSDMTIAGISQYLGYYDSSYFFRIFKKYSAMTPAEYIARGRQSELTPLFS</sequence>
<gene>
    <name evidence="5" type="ORF">GT003_25495</name>
</gene>
<evidence type="ECO:0000256" key="2">
    <source>
        <dbReference type="ARBA" id="ARBA00023125"/>
    </source>
</evidence>
<dbReference type="PANTHER" id="PTHR43280">
    <property type="entry name" value="ARAC-FAMILY TRANSCRIPTIONAL REGULATOR"/>
    <property type="match status" value="1"/>
</dbReference>
<dbReference type="InterPro" id="IPR037923">
    <property type="entry name" value="HTH-like"/>
</dbReference>
<dbReference type="InterPro" id="IPR018060">
    <property type="entry name" value="HTH_AraC"/>
</dbReference>
<dbReference type="InterPro" id="IPR018062">
    <property type="entry name" value="HTH_AraC-typ_CS"/>
</dbReference>
<keyword evidence="6" id="KW-1185">Reference proteome</keyword>
<dbReference type="SMART" id="SM00342">
    <property type="entry name" value="HTH_ARAC"/>
    <property type="match status" value="1"/>
</dbReference>
<evidence type="ECO:0000256" key="1">
    <source>
        <dbReference type="ARBA" id="ARBA00023015"/>
    </source>
</evidence>
<name>A0A7X4YTN3_9BACL</name>
<evidence type="ECO:0000313" key="5">
    <source>
        <dbReference type="EMBL" id="NBC72365.1"/>
    </source>
</evidence>
<dbReference type="Gene3D" id="1.10.10.60">
    <property type="entry name" value="Homeodomain-like"/>
    <property type="match status" value="2"/>
</dbReference>
<dbReference type="GO" id="GO:0043565">
    <property type="term" value="F:sequence-specific DNA binding"/>
    <property type="evidence" value="ECO:0007669"/>
    <property type="project" value="InterPro"/>
</dbReference>
<evidence type="ECO:0000256" key="3">
    <source>
        <dbReference type="ARBA" id="ARBA00023163"/>
    </source>
</evidence>
<organism evidence="5 6">
    <name type="scientific">Paenibacillus sacheonensis</name>
    <dbReference type="NCBI Taxonomy" id="742054"/>
    <lineage>
        <taxon>Bacteria</taxon>
        <taxon>Bacillati</taxon>
        <taxon>Bacillota</taxon>
        <taxon>Bacilli</taxon>
        <taxon>Bacillales</taxon>
        <taxon>Paenibacillaceae</taxon>
        <taxon>Paenibacillus</taxon>
    </lineage>
</organism>
<keyword evidence="3" id="KW-0804">Transcription</keyword>
<dbReference type="Pfam" id="PF12833">
    <property type="entry name" value="HTH_18"/>
    <property type="match status" value="1"/>
</dbReference>
<comment type="caution">
    <text evidence="5">The sequence shown here is derived from an EMBL/GenBank/DDBJ whole genome shotgun (WGS) entry which is preliminary data.</text>
</comment>
<dbReference type="EMBL" id="JAAAMU010000018">
    <property type="protein sequence ID" value="NBC72365.1"/>
    <property type="molecule type" value="Genomic_DNA"/>
</dbReference>
<feature type="domain" description="HTH araC/xylS-type" evidence="4">
    <location>
        <begin position="158"/>
        <end position="256"/>
    </location>
</feature>
<dbReference type="InterPro" id="IPR009057">
    <property type="entry name" value="Homeodomain-like_sf"/>
</dbReference>
<reference evidence="5 6" key="1">
    <citation type="submission" date="2020-01" db="EMBL/GenBank/DDBJ databases">
        <title>Paenibacillus soybeanensis sp. nov. isolated from the nodules of soybean (Glycine max(L.) Merr).</title>
        <authorList>
            <person name="Wang H."/>
        </authorList>
    </citation>
    <scope>NUCLEOTIDE SEQUENCE [LARGE SCALE GENOMIC DNA]</scope>
    <source>
        <strain evidence="5 6">DSM 23054</strain>
    </source>
</reference>
<dbReference type="PROSITE" id="PS00041">
    <property type="entry name" value="HTH_ARAC_FAMILY_1"/>
    <property type="match status" value="1"/>
</dbReference>
<dbReference type="AlphaFoldDB" id="A0A7X4YTN3"/>
<evidence type="ECO:0000259" key="4">
    <source>
        <dbReference type="PROSITE" id="PS01124"/>
    </source>
</evidence>
<dbReference type="OrthoDB" id="345425at2"/>